<comment type="caution">
    <text evidence="1">The sequence shown here is derived from an EMBL/GenBank/DDBJ whole genome shotgun (WGS) entry which is preliminary data.</text>
</comment>
<dbReference type="AlphaFoldDB" id="A0A835Q7B3"/>
<gene>
    <name evidence="1" type="ORF">HPP92_019660</name>
</gene>
<organism evidence="1 2">
    <name type="scientific">Vanilla planifolia</name>
    <name type="common">Vanilla</name>
    <dbReference type="NCBI Taxonomy" id="51239"/>
    <lineage>
        <taxon>Eukaryota</taxon>
        <taxon>Viridiplantae</taxon>
        <taxon>Streptophyta</taxon>
        <taxon>Embryophyta</taxon>
        <taxon>Tracheophyta</taxon>
        <taxon>Spermatophyta</taxon>
        <taxon>Magnoliopsida</taxon>
        <taxon>Liliopsida</taxon>
        <taxon>Asparagales</taxon>
        <taxon>Orchidaceae</taxon>
        <taxon>Vanilloideae</taxon>
        <taxon>Vanilleae</taxon>
        <taxon>Vanilla</taxon>
    </lineage>
</organism>
<name>A0A835Q7B3_VANPL</name>
<protein>
    <submittedName>
        <fullName evidence="1">Uncharacterized protein</fullName>
    </submittedName>
</protein>
<proteinExistence type="predicted"/>
<dbReference type="EMBL" id="JADCNM010000010">
    <property type="protein sequence ID" value="KAG0465496.1"/>
    <property type="molecule type" value="Genomic_DNA"/>
</dbReference>
<evidence type="ECO:0000313" key="2">
    <source>
        <dbReference type="Proteomes" id="UP000639772"/>
    </source>
</evidence>
<evidence type="ECO:0000313" key="1">
    <source>
        <dbReference type="EMBL" id="KAG0465496.1"/>
    </source>
</evidence>
<accession>A0A835Q7B3</accession>
<dbReference type="Proteomes" id="UP000639772">
    <property type="component" value="Chromosome 10"/>
</dbReference>
<sequence length="201" mass="21823">MSNGLCPPQPHHEGFLQQQLLLPPFSESSHDPVKQEVICNSHSKGNTSMNNVNCHDLELLNHDVSLFCEAHVKQVDGAMPVPQTSTFENLISSNHLKPAGPLYGNSHIDLKPERLSMATFSDTSRLQSDSNASVSSNAFMSRVADPEEVSLKPVNSLISNIGISRKTRPENPSVVESDNKSILLHHDGGALLSSKCLHVAS</sequence>
<reference evidence="1 2" key="1">
    <citation type="journal article" date="2020" name="Nat. Food">
        <title>A phased Vanilla planifolia genome enables genetic improvement of flavour and production.</title>
        <authorList>
            <person name="Hasing T."/>
            <person name="Tang H."/>
            <person name="Brym M."/>
            <person name="Khazi F."/>
            <person name="Huang T."/>
            <person name="Chambers A.H."/>
        </authorList>
    </citation>
    <scope>NUCLEOTIDE SEQUENCE [LARGE SCALE GENOMIC DNA]</scope>
    <source>
        <tissue evidence="1">Leaf</tissue>
    </source>
</reference>